<feature type="domain" description="PAC" evidence="18">
    <location>
        <begin position="153"/>
        <end position="204"/>
    </location>
</feature>
<dbReference type="SUPFAM" id="SSF55874">
    <property type="entry name" value="ATPase domain of HSP90 chaperone/DNA topoisomerase II/histidine kinase"/>
    <property type="match status" value="1"/>
</dbReference>
<evidence type="ECO:0000259" key="15">
    <source>
        <dbReference type="PROSITE" id="PS50109"/>
    </source>
</evidence>
<keyword evidence="11" id="KW-0902">Two-component regulatory system</keyword>
<evidence type="ECO:0000256" key="1">
    <source>
        <dbReference type="ARBA" id="ARBA00000085"/>
    </source>
</evidence>
<dbReference type="FunFam" id="3.30.565.10:FF:000023">
    <property type="entry name" value="PAS domain-containing sensor histidine kinase"/>
    <property type="match status" value="1"/>
</dbReference>
<dbReference type="SUPFAM" id="SSF47384">
    <property type="entry name" value="Homodimeric domain of signal transducing histidine kinase"/>
    <property type="match status" value="1"/>
</dbReference>
<feature type="modified residue" description="4-aspartylphosphate" evidence="13">
    <location>
        <position position="1318"/>
    </location>
</feature>
<dbReference type="GO" id="GO:0009927">
    <property type="term" value="F:histidine phosphotransfer kinase activity"/>
    <property type="evidence" value="ECO:0007669"/>
    <property type="project" value="TreeGrafter"/>
</dbReference>
<evidence type="ECO:0000256" key="14">
    <source>
        <dbReference type="SAM" id="Phobius"/>
    </source>
</evidence>
<keyword evidence="8" id="KW-0547">Nucleotide-binding</keyword>
<dbReference type="PANTHER" id="PTHR43047:SF72">
    <property type="entry name" value="OSMOSENSING HISTIDINE PROTEIN KINASE SLN1"/>
    <property type="match status" value="1"/>
</dbReference>
<dbReference type="Gene3D" id="3.30.450.20">
    <property type="entry name" value="PAS domain"/>
    <property type="match status" value="4"/>
</dbReference>
<dbReference type="PROSITE" id="PS50113">
    <property type="entry name" value="PAC"/>
    <property type="match status" value="4"/>
</dbReference>
<accession>H5SJH4</accession>
<keyword evidence="12 14" id="KW-0472">Membrane</keyword>
<evidence type="ECO:0000256" key="8">
    <source>
        <dbReference type="ARBA" id="ARBA00022741"/>
    </source>
</evidence>
<evidence type="ECO:0000256" key="2">
    <source>
        <dbReference type="ARBA" id="ARBA00004236"/>
    </source>
</evidence>
<keyword evidence="14" id="KW-1133">Transmembrane helix</keyword>
<dbReference type="Pfam" id="PF00512">
    <property type="entry name" value="HisKA"/>
    <property type="match status" value="1"/>
</dbReference>
<dbReference type="SMART" id="SM00091">
    <property type="entry name" value="PAS"/>
    <property type="match status" value="4"/>
</dbReference>
<evidence type="ECO:0000256" key="4">
    <source>
        <dbReference type="ARBA" id="ARBA00012438"/>
    </source>
</evidence>
<keyword evidence="10" id="KW-0067">ATP-binding</keyword>
<feature type="domain" description="PAS" evidence="17">
    <location>
        <begin position="797"/>
        <end position="842"/>
    </location>
</feature>
<dbReference type="PROSITE" id="PS50110">
    <property type="entry name" value="RESPONSE_REGULATORY"/>
    <property type="match status" value="2"/>
</dbReference>
<dbReference type="FunFam" id="1.10.287.130:FF:000001">
    <property type="entry name" value="Two-component sensor histidine kinase"/>
    <property type="match status" value="1"/>
</dbReference>
<comment type="catalytic activity">
    <reaction evidence="1">
        <text>ATP + protein L-histidine = ADP + protein N-phospho-L-histidine.</text>
        <dbReference type="EC" id="2.7.13.3"/>
    </reaction>
</comment>
<dbReference type="Pfam" id="PF13426">
    <property type="entry name" value="PAS_9"/>
    <property type="match status" value="3"/>
</dbReference>
<feature type="domain" description="Response regulatory" evidence="16">
    <location>
        <begin position="1150"/>
        <end position="1263"/>
    </location>
</feature>
<dbReference type="PANTHER" id="PTHR43047">
    <property type="entry name" value="TWO-COMPONENT HISTIDINE PROTEIN KINASE"/>
    <property type="match status" value="1"/>
</dbReference>
<dbReference type="Gene3D" id="3.40.50.2300">
    <property type="match status" value="2"/>
</dbReference>
<dbReference type="NCBIfam" id="TIGR00229">
    <property type="entry name" value="sensory_box"/>
    <property type="match status" value="4"/>
</dbReference>
<dbReference type="SMART" id="SM00448">
    <property type="entry name" value="REC"/>
    <property type="match status" value="2"/>
</dbReference>
<evidence type="ECO:0000256" key="12">
    <source>
        <dbReference type="ARBA" id="ARBA00023136"/>
    </source>
</evidence>
<evidence type="ECO:0000256" key="13">
    <source>
        <dbReference type="PROSITE-ProRule" id="PRU00169"/>
    </source>
</evidence>
<evidence type="ECO:0000256" key="3">
    <source>
        <dbReference type="ARBA" id="ARBA00004314"/>
    </source>
</evidence>
<dbReference type="SMART" id="SM00388">
    <property type="entry name" value="HisKA"/>
    <property type="match status" value="1"/>
</dbReference>
<dbReference type="GO" id="GO:0005524">
    <property type="term" value="F:ATP binding"/>
    <property type="evidence" value="ECO:0007669"/>
    <property type="project" value="UniProtKB-KW"/>
</dbReference>
<dbReference type="InterPro" id="IPR013767">
    <property type="entry name" value="PAS_fold"/>
</dbReference>
<feature type="domain" description="Response regulatory" evidence="16">
    <location>
        <begin position="1269"/>
        <end position="1386"/>
    </location>
</feature>
<dbReference type="EC" id="2.7.13.3" evidence="4"/>
<dbReference type="CDD" id="cd00082">
    <property type="entry name" value="HisKA"/>
    <property type="match status" value="1"/>
</dbReference>
<evidence type="ECO:0000256" key="5">
    <source>
        <dbReference type="ARBA" id="ARBA00022475"/>
    </source>
</evidence>
<name>H5SJH4_9BACT</name>
<dbReference type="InterPro" id="IPR000700">
    <property type="entry name" value="PAS-assoc_C"/>
</dbReference>
<dbReference type="CDD" id="cd17574">
    <property type="entry name" value="REC_OmpR"/>
    <property type="match status" value="1"/>
</dbReference>
<protein>
    <recommendedName>
        <fullName evidence="4">histidine kinase</fullName>
        <ecNumber evidence="4">2.7.13.3</ecNumber>
    </recommendedName>
</protein>
<dbReference type="InterPro" id="IPR003594">
    <property type="entry name" value="HATPase_dom"/>
</dbReference>
<reference evidence="19" key="2">
    <citation type="journal article" date="2012" name="PLoS ONE">
        <title>A Deeply Branching Thermophilic Bacterium with an Ancient Acetyl-CoA Pathway Dominates a Subsurface Ecosystem.</title>
        <authorList>
            <person name="Takami H."/>
            <person name="Noguchi H."/>
            <person name="Takaki Y."/>
            <person name="Uchiyama I."/>
            <person name="Toyoda A."/>
            <person name="Nishi S."/>
            <person name="Chee G.-J."/>
            <person name="Arai W."/>
            <person name="Nunoura T."/>
            <person name="Itoh T."/>
            <person name="Hattori M."/>
            <person name="Takai K."/>
        </authorList>
    </citation>
    <scope>NUCLEOTIDE SEQUENCE</scope>
</reference>
<dbReference type="InterPro" id="IPR011006">
    <property type="entry name" value="CheY-like_superfamily"/>
</dbReference>
<dbReference type="CDD" id="cd00130">
    <property type="entry name" value="PAS"/>
    <property type="match status" value="4"/>
</dbReference>
<feature type="domain" description="PAS" evidence="17">
    <location>
        <begin position="672"/>
        <end position="742"/>
    </location>
</feature>
<dbReference type="GO" id="GO:0045121">
    <property type="term" value="C:membrane raft"/>
    <property type="evidence" value="ECO:0007669"/>
    <property type="project" value="UniProtKB-SubCell"/>
</dbReference>
<feature type="domain" description="PAC" evidence="18">
    <location>
        <begin position="870"/>
        <end position="921"/>
    </location>
</feature>
<proteinExistence type="predicted"/>
<feature type="domain" description="Histidine kinase" evidence="15">
    <location>
        <begin position="925"/>
        <end position="1142"/>
    </location>
</feature>
<dbReference type="Pfam" id="PF02518">
    <property type="entry name" value="HATPase_c"/>
    <property type="match status" value="1"/>
</dbReference>
<dbReference type="EMBL" id="AP011743">
    <property type="protein sequence ID" value="BAL56310.1"/>
    <property type="molecule type" value="Genomic_DNA"/>
</dbReference>
<evidence type="ECO:0000259" key="18">
    <source>
        <dbReference type="PROSITE" id="PS50113"/>
    </source>
</evidence>
<dbReference type="InterPro" id="IPR029016">
    <property type="entry name" value="GAF-like_dom_sf"/>
</dbReference>
<sequence length="1393" mass="157234">MARAYQLWRRRRSLIIGSLGLLFTLLYLLSDYLTHPHDFVAELTREVSGDPWLYIGLLLLIPLFAAIGFLLEKTERERQRFETLFETAQDGIYVRDLDGRIKFANSKFLEIHGVRREDVIGKRSTELLALPRPERKKVSWMIRQAVLRGEPPPPLEAPFRRPDGSPGWIHVNLAFIKEGSQVTEVLGISRDITERKRSELLTASRSKILELSASGAPLSEILETICRSIEELAPGVLCSILLLEGDKLRHGAAPSLPQDYNQKVDGLTIGPTVGSCGTAAYLKKQVIVSDTLSDPLWADFRDIAKQYGLRACWSTPILSQQGEVLGTFAMYYREPRSPSAYELELIQQTTHLTALVLERRRTTEALHRREQVLRAIARIAERLLSASSWEECAHEVLRDLGQATRVSRVYIFENHRSETGVLLTSQRFEWVAEGVNPQIENPDLQNFDYIANGFARWVELLSRGEPIVGLVRELPHSEQEVLTAQQIKAILCVPIFAKGAWWGFIGFDECTSERIWSALEVDALKVAANVLGSAIERTASQVLLRASEARYRSLFESVPIGLYRSTPDGHILDANEALVQMLGYPGKEALLETPAQMLFFDINERQRWQAEMDTKGIVKDFVTQLKRYDGTAIWVVDRARTVRDPQGKVLYYDGSLVDITEQVRAQEALRASEARYRALVESSPDGIAIHQDGRCVFINPAGARLLGAHKPEELLGKPALDFVHPDYREAIRERVQRSLAEWQPAPPLEERFIRLDGTVLDVEVTAVPVLWEGRPAMQVIFRDISERKRMEADLKASEERYRDLFENANDGIYILDRTGRILSLNRKAQEITGYTLEEIRGQLYTMLVPSGPERKQARRAFLKNMRGQSDKNELTIRRKDGREVVLELSTRPIWQNGQIIGIQGIGRDVTERKELERLKSEFISTVSHELRTPLTSIKGYVDLVLAEDVGPLTPEQREFLTIVAQNTTRLTELINDLLEIERLESGRIEFEFVELSLEEVLQNVARSLQVNAEQKGLEFVTEIASGLKVRGDRERLAQVFLNLLSNAIKYTPAGTVELKAYRENDTVVVAVRDTGIGLSESDMQKLFQKFFRADNPYVRKAGGTGLGLSIAKAIVERHNGTITVTSQLGQGSTFTVRLPALARPEAERPLVLVIEDEVAIARLIATYIEKMGYRAVTAYSAREGFERAVQLKPHLITLDVLMPDLDGFALIQQLKKHPETAHIPVIFLSIVQDKQQGLRLGASAFLTKPIDERKFYETVRALLEPQGQPVLVVDDDRDYAQLLQRLLQRQGFSVEIALDGDEALRKIRSKRYQLVILDKNLPRRSGLDVLQEMRRSSALSRVPVIFISGSAHAEEAAQAAQILGAKKFLSKKLAPQTLVEEIVKFLEESQPGH</sequence>
<feature type="transmembrane region" description="Helical" evidence="14">
    <location>
        <begin position="12"/>
        <end position="32"/>
    </location>
</feature>
<dbReference type="InterPro" id="IPR001610">
    <property type="entry name" value="PAC"/>
</dbReference>
<dbReference type="Gene3D" id="3.30.450.40">
    <property type="match status" value="2"/>
</dbReference>
<organism evidence="19">
    <name type="scientific">uncultured Acetothermia bacterium</name>
    <dbReference type="NCBI Taxonomy" id="236499"/>
    <lineage>
        <taxon>Bacteria</taxon>
        <taxon>Candidatus Bipolaricaulota</taxon>
        <taxon>environmental samples</taxon>
    </lineage>
</organism>
<feature type="domain" description="PAS" evidence="17">
    <location>
        <begin position="547"/>
        <end position="590"/>
    </location>
</feature>
<dbReference type="SMART" id="SM00065">
    <property type="entry name" value="GAF"/>
    <property type="match status" value="2"/>
</dbReference>
<feature type="domain" description="PAS" evidence="17">
    <location>
        <begin position="77"/>
        <end position="150"/>
    </location>
</feature>
<dbReference type="SUPFAM" id="SSF55781">
    <property type="entry name" value="GAF domain-like"/>
    <property type="match status" value="2"/>
</dbReference>
<keyword evidence="9 19" id="KW-0418">Kinase</keyword>
<dbReference type="SUPFAM" id="SSF52172">
    <property type="entry name" value="CheY-like"/>
    <property type="match status" value="2"/>
</dbReference>
<feature type="domain" description="PAC" evidence="18">
    <location>
        <begin position="619"/>
        <end position="671"/>
    </location>
</feature>
<dbReference type="InterPro" id="IPR004358">
    <property type="entry name" value="Sig_transdc_His_kin-like_C"/>
</dbReference>
<evidence type="ECO:0000256" key="7">
    <source>
        <dbReference type="ARBA" id="ARBA00022679"/>
    </source>
</evidence>
<dbReference type="InterPro" id="IPR001789">
    <property type="entry name" value="Sig_transdc_resp-reg_receiver"/>
</dbReference>
<dbReference type="GO" id="GO:0006355">
    <property type="term" value="P:regulation of DNA-templated transcription"/>
    <property type="evidence" value="ECO:0007669"/>
    <property type="project" value="InterPro"/>
</dbReference>
<dbReference type="InterPro" id="IPR035965">
    <property type="entry name" value="PAS-like_dom_sf"/>
</dbReference>
<dbReference type="Pfam" id="PF00989">
    <property type="entry name" value="PAS"/>
    <property type="match status" value="1"/>
</dbReference>
<feature type="modified residue" description="4-aspartylphosphate" evidence="13">
    <location>
        <position position="1199"/>
    </location>
</feature>
<evidence type="ECO:0000256" key="10">
    <source>
        <dbReference type="ARBA" id="ARBA00022840"/>
    </source>
</evidence>
<dbReference type="Gene3D" id="1.10.287.130">
    <property type="match status" value="1"/>
</dbReference>
<dbReference type="PRINTS" id="PR00344">
    <property type="entry name" value="BCTRLSENSOR"/>
</dbReference>
<comment type="subcellular location">
    <subcellularLocation>
        <location evidence="2">Cell membrane</location>
    </subcellularLocation>
    <subcellularLocation>
        <location evidence="3">Membrane raft</location>
        <topology evidence="3">Multi-pass membrane protein</topology>
    </subcellularLocation>
</comment>
<dbReference type="PROSITE" id="PS50109">
    <property type="entry name" value="HIS_KIN"/>
    <property type="match status" value="1"/>
</dbReference>
<keyword evidence="6 13" id="KW-0597">Phosphoprotein</keyword>
<evidence type="ECO:0000313" key="19">
    <source>
        <dbReference type="EMBL" id="BAL56310.1"/>
    </source>
</evidence>
<dbReference type="SMART" id="SM00086">
    <property type="entry name" value="PAC"/>
    <property type="match status" value="4"/>
</dbReference>
<dbReference type="InterPro" id="IPR036097">
    <property type="entry name" value="HisK_dim/P_sf"/>
</dbReference>
<dbReference type="PROSITE" id="PS50112">
    <property type="entry name" value="PAS"/>
    <property type="match status" value="4"/>
</dbReference>
<dbReference type="InterPro" id="IPR000014">
    <property type="entry name" value="PAS"/>
</dbReference>
<keyword evidence="5" id="KW-1003">Cell membrane</keyword>
<feature type="domain" description="PAC" evidence="18">
    <location>
        <begin position="746"/>
        <end position="796"/>
    </location>
</feature>
<gene>
    <name evidence="19" type="ORF">HGMM_F36B04C13</name>
</gene>
<keyword evidence="7" id="KW-0808">Transferase</keyword>
<evidence type="ECO:0000259" key="17">
    <source>
        <dbReference type="PROSITE" id="PS50112"/>
    </source>
</evidence>
<dbReference type="Gene3D" id="3.30.565.10">
    <property type="entry name" value="Histidine kinase-like ATPase, C-terminal domain"/>
    <property type="match status" value="1"/>
</dbReference>
<dbReference type="GO" id="GO:0000155">
    <property type="term" value="F:phosphorelay sensor kinase activity"/>
    <property type="evidence" value="ECO:0007669"/>
    <property type="project" value="InterPro"/>
</dbReference>
<dbReference type="Pfam" id="PF00072">
    <property type="entry name" value="Response_reg"/>
    <property type="match status" value="2"/>
</dbReference>
<evidence type="ECO:0000259" key="16">
    <source>
        <dbReference type="PROSITE" id="PS50110"/>
    </source>
</evidence>
<feature type="transmembrane region" description="Helical" evidence="14">
    <location>
        <begin position="52"/>
        <end position="71"/>
    </location>
</feature>
<dbReference type="GO" id="GO:0005886">
    <property type="term" value="C:plasma membrane"/>
    <property type="evidence" value="ECO:0007669"/>
    <property type="project" value="UniProtKB-SubCell"/>
</dbReference>
<evidence type="ECO:0000256" key="9">
    <source>
        <dbReference type="ARBA" id="ARBA00022777"/>
    </source>
</evidence>
<dbReference type="InterPro" id="IPR036890">
    <property type="entry name" value="HATPase_C_sf"/>
</dbReference>
<dbReference type="InterPro" id="IPR005467">
    <property type="entry name" value="His_kinase_dom"/>
</dbReference>
<dbReference type="SMART" id="SM00387">
    <property type="entry name" value="HATPase_c"/>
    <property type="match status" value="1"/>
</dbReference>
<dbReference type="CDD" id="cd16922">
    <property type="entry name" value="HATPase_EvgS-ArcB-TorS-like"/>
    <property type="match status" value="1"/>
</dbReference>
<dbReference type="InterPro" id="IPR003661">
    <property type="entry name" value="HisK_dim/P_dom"/>
</dbReference>
<evidence type="ECO:0000256" key="6">
    <source>
        <dbReference type="ARBA" id="ARBA00022553"/>
    </source>
</evidence>
<keyword evidence="14" id="KW-0812">Transmembrane</keyword>
<dbReference type="InterPro" id="IPR003018">
    <property type="entry name" value="GAF"/>
</dbReference>
<evidence type="ECO:0000256" key="11">
    <source>
        <dbReference type="ARBA" id="ARBA00023012"/>
    </source>
</evidence>
<dbReference type="SUPFAM" id="SSF55785">
    <property type="entry name" value="PYP-like sensor domain (PAS domain)"/>
    <property type="match status" value="4"/>
</dbReference>
<reference evidence="19" key="1">
    <citation type="journal article" date="2005" name="Environ. Microbiol.">
        <title>Genetic and functional properties of uncultivated thermophilic crenarchaeotes from a subsurface gold mine as revealed by analysis of genome fragments.</title>
        <authorList>
            <person name="Nunoura T."/>
            <person name="Hirayama H."/>
            <person name="Takami H."/>
            <person name="Oida H."/>
            <person name="Nishi S."/>
            <person name="Shimamura S."/>
            <person name="Suzuki Y."/>
            <person name="Inagaki F."/>
            <person name="Takai K."/>
            <person name="Nealson K.H."/>
            <person name="Horikoshi K."/>
        </authorList>
    </citation>
    <scope>NUCLEOTIDE SEQUENCE</scope>
</reference>
<dbReference type="Pfam" id="PF01590">
    <property type="entry name" value="GAF"/>
    <property type="match status" value="2"/>
</dbReference>